<dbReference type="NCBIfam" id="TIGR01611">
    <property type="entry name" value="tail_tube"/>
    <property type="match status" value="1"/>
</dbReference>
<sequence length="172" mass="18954">MAVPKNLRVFTLFTDGVNQIGRVTGFTPPKLTRKTEAYRGGGMAGAVNIDLGLDDGALDASFTMGGPTRELFLKYGGTIDGTLLRFVGEYYNDEEQSDLYEIELRGRVTEIDTGEAKQGEVTSHTYAVRSTYYKLSINDRPVLEIDLLNHIERKDGKNVFPDRVRSAIGLGG</sequence>
<dbReference type="Proteomes" id="UP001190091">
    <property type="component" value="Unassembled WGS sequence"/>
</dbReference>
<dbReference type="Proteomes" id="UP000532204">
    <property type="component" value="Unassembled WGS sequence"/>
</dbReference>
<dbReference type="InterPro" id="IPR006498">
    <property type="entry name" value="Tail_tube"/>
</dbReference>
<dbReference type="Proteomes" id="UP000272336">
    <property type="component" value="Unassembled WGS sequence"/>
</dbReference>
<evidence type="ECO:0000313" key="2">
    <source>
        <dbReference type="EMBL" id="EFC9753080.1"/>
    </source>
</evidence>
<reference evidence="6 9" key="2">
    <citation type="submission" date="2018-01" db="EMBL/GenBank/DDBJ databases">
        <title>Draft Genomic Sequencing Of Potential Extraintestinal Pathogenic Escherichia coli B8S18 Isolated From Retail Chicken Skin.</title>
        <authorList>
            <person name="Xu A."/>
            <person name="Tilman S."/>
            <person name="Wisser-Parker K."/>
            <person name="Sheen S."/>
            <person name="Sommers C."/>
        </authorList>
    </citation>
    <scope>NUCLEOTIDE SEQUENCE [LARGE SCALE GENOMIC DNA]</scope>
    <source>
        <strain evidence="6 9">B8S18Com</strain>
    </source>
</reference>
<evidence type="ECO:0000313" key="5">
    <source>
        <dbReference type="EMBL" id="MGE13585.1"/>
    </source>
</evidence>
<reference evidence="5 11" key="4">
    <citation type="submission" date="2018-10" db="EMBL/GenBank/DDBJ databases">
        <authorList>
            <consortium name="NARMS: The National Antimicrobial Resistance Monitoring System"/>
        </authorList>
    </citation>
    <scope>NUCLEOTIDE SEQUENCE [LARGE SCALE GENOMIC DNA]</scope>
    <source>
        <strain evidence="5 11">CVM N17EC0060</strain>
        <strain evidence="2 12">CVM N18EC122</strain>
        <strain evidence="3 13">CVM N19EC0189</strain>
    </source>
</reference>
<evidence type="ECO:0000313" key="11">
    <source>
        <dbReference type="Proteomes" id="UP000272336"/>
    </source>
</evidence>
<proteinExistence type="predicted"/>
<dbReference type="Proteomes" id="UP000534496">
    <property type="component" value="Unassembled WGS sequence"/>
</dbReference>
<dbReference type="EMBL" id="AASVQO010000001">
    <property type="protein sequence ID" value="EFH3671956.1"/>
    <property type="molecule type" value="Genomic_DNA"/>
</dbReference>
<dbReference type="EMBL" id="AASEBA010000213">
    <property type="protein sequence ID" value="EFC9753080.1"/>
    <property type="molecule type" value="Genomic_DNA"/>
</dbReference>
<organism evidence="5 11">
    <name type="scientific">Escherichia coli</name>
    <dbReference type="NCBI Taxonomy" id="562"/>
    <lineage>
        <taxon>Bacteria</taxon>
        <taxon>Pseudomonadati</taxon>
        <taxon>Pseudomonadota</taxon>
        <taxon>Gammaproteobacteria</taxon>
        <taxon>Enterobacterales</taxon>
        <taxon>Enterobacteriaceae</taxon>
        <taxon>Escherichia</taxon>
    </lineage>
</organism>
<evidence type="ECO:0000313" key="1">
    <source>
        <dbReference type="EMBL" id="CAK1208776.1"/>
    </source>
</evidence>
<dbReference type="Proteomes" id="UP000845800">
    <property type="component" value="Unassembled WGS sequence"/>
</dbReference>
<reference evidence="4" key="1">
    <citation type="journal article" date="2018" name="Genome Biol.">
        <title>SKESA: strategic k-mer extension for scrupulous assemblies.</title>
        <authorList>
            <person name="Souvorov A."/>
            <person name="Agarwala R."/>
            <person name="Lipman D.J."/>
        </authorList>
    </citation>
    <scope>NUCLEOTIDE SEQUENCE [LARGE SCALE GENOMIC DNA]</scope>
    <source>
        <strain evidence="4">AMC_487</strain>
    </source>
</reference>
<dbReference type="Proteomes" id="UP000254817">
    <property type="component" value="Unassembled WGS sequence"/>
</dbReference>
<evidence type="ECO:0000313" key="13">
    <source>
        <dbReference type="Proteomes" id="UP000534496"/>
    </source>
</evidence>
<protein>
    <submittedName>
        <fullName evidence="8">Major tail tube protein FII</fullName>
    </submittedName>
    <submittedName>
        <fullName evidence="5">Phage major tail tube protein</fullName>
    </submittedName>
</protein>
<dbReference type="EMBL" id="PPHQ01000001">
    <property type="protein sequence ID" value="PNY69667.1"/>
    <property type="molecule type" value="Genomic_DNA"/>
</dbReference>
<dbReference type="RefSeq" id="WP_045146048.1">
    <property type="nucleotide sequence ID" value="NZ_BFIP01000112.1"/>
</dbReference>
<reference evidence="1" key="7">
    <citation type="submission" date="2023-10" db="EMBL/GenBank/DDBJ databases">
        <authorList>
            <person name="Leclercq S."/>
        </authorList>
    </citation>
    <scope>NUCLEOTIDE SEQUENCE</scope>
    <source>
        <strain evidence="1">F848</strain>
    </source>
</reference>
<evidence type="ECO:0000313" key="10">
    <source>
        <dbReference type="Proteomes" id="UP000254817"/>
    </source>
</evidence>
<evidence type="ECO:0000313" key="12">
    <source>
        <dbReference type="Proteomes" id="UP000532204"/>
    </source>
</evidence>
<evidence type="ECO:0000313" key="6">
    <source>
        <dbReference type="EMBL" id="PNY69667.1"/>
    </source>
</evidence>
<reference evidence="8 10" key="3">
    <citation type="submission" date="2018-06" db="EMBL/GenBank/DDBJ databases">
        <authorList>
            <consortium name="Pathogen Informatics"/>
            <person name="Doyle S."/>
        </authorList>
    </citation>
    <scope>NUCLEOTIDE SEQUENCE [LARGE SCALE GENOMIC DNA]</scope>
    <source>
        <strain evidence="8 10">NCTC11112</strain>
    </source>
</reference>
<gene>
    <name evidence="8" type="primary">fII</name>
    <name evidence="6" type="ORF">C2M16_00980</name>
    <name evidence="5" type="ORF">D9D43_08265</name>
    <name evidence="2" type="ORF">E6D34_28690</name>
    <name evidence="3" type="ORF">F9461_01785</name>
    <name evidence="1" type="ORF">FGAF848_13770</name>
    <name evidence="4" type="ORF">HJQ60_003277</name>
    <name evidence="7" type="ORF">JNP96_09190</name>
    <name evidence="8" type="ORF">NCTC11112_04630</name>
</gene>
<dbReference type="EMBL" id="UGAW01000001">
    <property type="protein sequence ID" value="STG54059.1"/>
    <property type="molecule type" value="Genomic_DNA"/>
</dbReference>
<evidence type="ECO:0000313" key="3">
    <source>
        <dbReference type="EMBL" id="EFH3671956.1"/>
    </source>
</evidence>
<dbReference type="EMBL" id="CP070393">
    <property type="protein sequence ID" value="QRZ99111.1"/>
    <property type="molecule type" value="Genomic_DNA"/>
</dbReference>
<evidence type="ECO:0000313" key="4">
    <source>
        <dbReference type="EMBL" id="HAI5333267.1"/>
    </source>
</evidence>
<dbReference type="AlphaFoldDB" id="A0A0D8WAJ3"/>
<evidence type="ECO:0000313" key="9">
    <source>
        <dbReference type="Proteomes" id="UP000236598"/>
    </source>
</evidence>
<dbReference type="EMBL" id="CAUZHL010000002">
    <property type="protein sequence ID" value="CAK1208776.1"/>
    <property type="molecule type" value="Genomic_DNA"/>
</dbReference>
<reference evidence="4" key="5">
    <citation type="submission" date="2020-03" db="EMBL/GenBank/DDBJ databases">
        <authorList>
            <consortium name="NCBI Pathogen Detection Project"/>
        </authorList>
    </citation>
    <scope>NUCLEOTIDE SEQUENCE</scope>
    <source>
        <strain evidence="4">AMC_487</strain>
    </source>
</reference>
<evidence type="ECO:0000313" key="8">
    <source>
        <dbReference type="EMBL" id="STG54059.1"/>
    </source>
</evidence>
<dbReference type="Proteomes" id="UP000663166">
    <property type="component" value="Chromosome"/>
</dbReference>
<dbReference type="EMBL" id="RNLZ01000011">
    <property type="protein sequence ID" value="MGE13585.1"/>
    <property type="molecule type" value="Genomic_DNA"/>
</dbReference>
<accession>A0A0D8WAJ3</accession>
<dbReference type="Proteomes" id="UP000236598">
    <property type="component" value="Unassembled WGS sequence"/>
</dbReference>
<dbReference type="Pfam" id="PF04985">
    <property type="entry name" value="Phage_tube"/>
    <property type="match status" value="1"/>
</dbReference>
<reference evidence="7" key="6">
    <citation type="submission" date="2021-02" db="EMBL/GenBank/DDBJ databases">
        <title>Co-localization of colistin and carbapenem -resistance genes on a novel transferable IncHI2 plasmid in Escherichia coli from chicken-origin.</title>
        <authorList>
            <person name="Hoffmann M."/>
            <person name="Balkey M."/>
            <person name="Ronco T."/>
            <person name="Hendriksen R.S."/>
        </authorList>
    </citation>
    <scope>NUCLEOTIDE SEQUENCE</scope>
    <source>
        <strain evidence="7">CFSAN083829</strain>
    </source>
</reference>
<dbReference type="EMBL" id="DABERK010000018">
    <property type="protein sequence ID" value="HAI5333267.1"/>
    <property type="molecule type" value="Genomic_DNA"/>
</dbReference>
<name>A0A0D8WAJ3_ECOLX</name>
<evidence type="ECO:0000313" key="7">
    <source>
        <dbReference type="EMBL" id="QRZ99111.1"/>
    </source>
</evidence>